<dbReference type="PANTHER" id="PTHR12357">
    <property type="entry name" value="YTH YT521-B HOMOLOGY DOMAIN-CONTAINING"/>
    <property type="match status" value="1"/>
</dbReference>
<organism evidence="4 5">
    <name type="scientific">Penstemon smallii</name>
    <dbReference type="NCBI Taxonomy" id="265156"/>
    <lineage>
        <taxon>Eukaryota</taxon>
        <taxon>Viridiplantae</taxon>
        <taxon>Streptophyta</taxon>
        <taxon>Embryophyta</taxon>
        <taxon>Tracheophyta</taxon>
        <taxon>Spermatophyta</taxon>
        <taxon>Magnoliopsida</taxon>
        <taxon>eudicotyledons</taxon>
        <taxon>Gunneridae</taxon>
        <taxon>Pentapetalae</taxon>
        <taxon>asterids</taxon>
        <taxon>lamiids</taxon>
        <taxon>Lamiales</taxon>
        <taxon>Plantaginaceae</taxon>
        <taxon>Cheloneae</taxon>
        <taxon>Penstemon</taxon>
    </lineage>
</organism>
<evidence type="ECO:0000313" key="5">
    <source>
        <dbReference type="Proteomes" id="UP001634393"/>
    </source>
</evidence>
<dbReference type="Pfam" id="PF04146">
    <property type="entry name" value="YTH"/>
    <property type="match status" value="1"/>
</dbReference>
<gene>
    <name evidence="4" type="ORF">ACJIZ3_021024</name>
</gene>
<dbReference type="EMBL" id="JBJXBP010000006">
    <property type="protein sequence ID" value="KAL3824995.1"/>
    <property type="molecule type" value="Genomic_DNA"/>
</dbReference>
<dbReference type="GO" id="GO:0003729">
    <property type="term" value="F:mRNA binding"/>
    <property type="evidence" value="ECO:0007669"/>
    <property type="project" value="UniProtKB-UniRule"/>
</dbReference>
<evidence type="ECO:0000256" key="2">
    <source>
        <dbReference type="SAM" id="MobiDB-lite"/>
    </source>
</evidence>
<keyword evidence="5" id="KW-1185">Reference proteome</keyword>
<evidence type="ECO:0000256" key="1">
    <source>
        <dbReference type="RuleBase" id="RU369095"/>
    </source>
</evidence>
<comment type="function">
    <text evidence="1">Specifically recognizes and binds N6-methyladenosine (m6A)-containing RNAs, and regulates mRNA stability. M6A is a modification present at internal sites of mRNAs and some non-coding RNAs and plays a role in mRNA stability and processing.</text>
</comment>
<accession>A0ABD3SKV6</accession>
<comment type="caution">
    <text evidence="4">The sequence shown here is derived from an EMBL/GenBank/DDBJ whole genome shotgun (WGS) entry which is preliminary data.</text>
</comment>
<evidence type="ECO:0000313" key="4">
    <source>
        <dbReference type="EMBL" id="KAL3824995.1"/>
    </source>
</evidence>
<proteinExistence type="inferred from homology"/>
<dbReference type="PANTHER" id="PTHR12357:SF89">
    <property type="entry name" value="YTH DOMAIN-CONTAINING FAMILY PROTEIN"/>
    <property type="match status" value="1"/>
</dbReference>
<dbReference type="InterPro" id="IPR007275">
    <property type="entry name" value="YTH_domain"/>
</dbReference>
<feature type="region of interest" description="Disordered" evidence="2">
    <location>
        <begin position="1"/>
        <end position="41"/>
    </location>
</feature>
<keyword evidence="1" id="KW-0694">RNA-binding</keyword>
<protein>
    <recommendedName>
        <fullName evidence="1">YTH domain-containing family protein</fullName>
    </recommendedName>
</protein>
<reference evidence="4 5" key="1">
    <citation type="submission" date="2024-12" db="EMBL/GenBank/DDBJ databases">
        <title>The unique morphological basis and parallel evolutionary history of personate flowers in Penstemon.</title>
        <authorList>
            <person name="Depatie T.H."/>
            <person name="Wessinger C.A."/>
        </authorList>
    </citation>
    <scope>NUCLEOTIDE SEQUENCE [LARGE SCALE GENOMIC DNA]</scope>
    <source>
        <strain evidence="4">WTNN_2</strain>
        <tissue evidence="4">Leaf</tissue>
    </source>
</reference>
<name>A0ABD3SKV6_9LAMI</name>
<comment type="similarity">
    <text evidence="1">Belongs to the YTHDF family.</text>
</comment>
<dbReference type="InterPro" id="IPR045168">
    <property type="entry name" value="YTH_prot"/>
</dbReference>
<feature type="compositionally biased region" description="Polar residues" evidence="2">
    <location>
        <begin position="1"/>
        <end position="18"/>
    </location>
</feature>
<feature type="domain" description="YTH" evidence="3">
    <location>
        <begin position="377"/>
        <end position="514"/>
    </location>
</feature>
<dbReference type="AlphaFoldDB" id="A0ABD3SKV6"/>
<dbReference type="Gene3D" id="3.10.590.10">
    <property type="entry name" value="ph1033 like domains"/>
    <property type="match status" value="1"/>
</dbReference>
<dbReference type="GO" id="GO:1990247">
    <property type="term" value="F:N6-methyladenosine-containing RNA reader activity"/>
    <property type="evidence" value="ECO:0007669"/>
    <property type="project" value="UniProtKB-UniRule"/>
</dbReference>
<dbReference type="CDD" id="cd21134">
    <property type="entry name" value="YTH"/>
    <property type="match status" value="1"/>
</dbReference>
<evidence type="ECO:0000259" key="3">
    <source>
        <dbReference type="PROSITE" id="PS50882"/>
    </source>
</evidence>
<sequence>MAAAQSHSTQHVVSSATVNRPKEHDGMKEQPTAVGHSAEAVGQSRSFGSEIDLSIHPPNLYVPNAYTSYSNGLPFSFSHFPGYENFLGEWNDLSLYGNAEGLNRELSGSYNNIAATRLQDGYSYNLQMPCGTYSPFSPVTKSLPVVSGDAPLYRSQQYSYPGQTYYEQVISPNIPYTTSSSAAETDLNSFVTVGLRVDPIHQEPRAAYTSSLASSGRGNFPGNPSGVSFHDHQSGCDGFRSRLWSDWPKPSDNYRPLTSVSPSLSEQASQQPRSFYGFGSRSVPCKDSSYAHGVNHGFGGGWNGLDYGRPCSLGNGSLCSCSGANEQNRGPRASKSKRQISGEDYFRIDNNKNISLHGKMHVASYNSPDLLDEYVNAKFFVIKSYSEDNIHKSIKYGVWASTPNGNQKLNAAYHEAKEKLNNCPVFLFFSVNASAQFCGVAEMVGPVDFEKSVDYWQQDKWTGQFPVKWHILKDVPNSQFRHIVLENNDNKPVTNSRDTQEVKLEQGTEMINIFKNYETNISILADFDFYEGRQKALQERKSKEHINLLGIGMVEQTRKTNDIKLTNEFTEKMSKSFAQVVKLKECSKDTSVADRAGPRSKVPINSGKEAEGSILTVLPGVQTT</sequence>
<dbReference type="PROSITE" id="PS50882">
    <property type="entry name" value="YTH"/>
    <property type="match status" value="1"/>
</dbReference>
<dbReference type="Proteomes" id="UP001634393">
    <property type="component" value="Unassembled WGS sequence"/>
</dbReference>